<evidence type="ECO:0000256" key="5">
    <source>
        <dbReference type="ARBA" id="ARBA00022598"/>
    </source>
</evidence>
<dbReference type="GO" id="GO:0000049">
    <property type="term" value="F:tRNA binding"/>
    <property type="evidence" value="ECO:0007669"/>
    <property type="project" value="UniProtKB-KW"/>
</dbReference>
<dbReference type="GO" id="GO:0004829">
    <property type="term" value="F:threonine-tRNA ligase activity"/>
    <property type="evidence" value="ECO:0007669"/>
    <property type="project" value="UniProtKB-EC"/>
</dbReference>
<dbReference type="PROSITE" id="PS51880">
    <property type="entry name" value="TGS"/>
    <property type="match status" value="1"/>
</dbReference>
<dbReference type="CDD" id="cd00771">
    <property type="entry name" value="ThrRS_core"/>
    <property type="match status" value="1"/>
</dbReference>
<dbReference type="Pfam" id="PF02824">
    <property type="entry name" value="TGS"/>
    <property type="match status" value="1"/>
</dbReference>
<reference evidence="17" key="1">
    <citation type="submission" date="2018-05" db="EMBL/GenBank/DDBJ databases">
        <authorList>
            <person name="Lanie J.A."/>
            <person name="Ng W.-L."/>
            <person name="Kazmierczak K.M."/>
            <person name="Andrzejewski T.M."/>
            <person name="Davidsen T.M."/>
            <person name="Wayne K.J."/>
            <person name="Tettelin H."/>
            <person name="Glass J.I."/>
            <person name="Rusch D."/>
            <person name="Podicherti R."/>
            <person name="Tsui H.-C.T."/>
            <person name="Winkler M.E."/>
        </authorList>
    </citation>
    <scope>NUCLEOTIDE SEQUENCE</scope>
</reference>
<keyword evidence="7" id="KW-0547">Nucleotide-binding</keyword>
<evidence type="ECO:0000256" key="13">
    <source>
        <dbReference type="ARBA" id="ARBA00031900"/>
    </source>
</evidence>
<dbReference type="PRINTS" id="PR01047">
    <property type="entry name" value="TRNASYNTHTHR"/>
</dbReference>
<protein>
    <recommendedName>
        <fullName evidence="2">threonine--tRNA ligase</fullName>
        <ecNumber evidence="2">6.1.1.3</ecNumber>
    </recommendedName>
    <alternativeName>
        <fullName evidence="13">Threonyl-tRNA synthetase</fullName>
    </alternativeName>
</protein>
<dbReference type="InterPro" id="IPR012676">
    <property type="entry name" value="TGS-like"/>
</dbReference>
<evidence type="ECO:0000313" key="17">
    <source>
        <dbReference type="EMBL" id="SUZ69751.1"/>
    </source>
</evidence>
<evidence type="ECO:0000256" key="11">
    <source>
        <dbReference type="ARBA" id="ARBA00022917"/>
    </source>
</evidence>
<keyword evidence="6" id="KW-0479">Metal-binding</keyword>
<dbReference type="SMART" id="SM00863">
    <property type="entry name" value="tRNA_SAD"/>
    <property type="match status" value="1"/>
</dbReference>
<dbReference type="AlphaFoldDB" id="A0A381PRT6"/>
<organism evidence="17">
    <name type="scientific">marine metagenome</name>
    <dbReference type="NCBI Taxonomy" id="408172"/>
    <lineage>
        <taxon>unclassified sequences</taxon>
        <taxon>metagenomes</taxon>
        <taxon>ecological metagenomes</taxon>
    </lineage>
</organism>
<evidence type="ECO:0000256" key="4">
    <source>
        <dbReference type="ARBA" id="ARBA00022555"/>
    </source>
</evidence>
<dbReference type="SUPFAM" id="SSF52954">
    <property type="entry name" value="Class II aaRS ABD-related"/>
    <property type="match status" value="1"/>
</dbReference>
<evidence type="ECO:0000256" key="12">
    <source>
        <dbReference type="ARBA" id="ARBA00023146"/>
    </source>
</evidence>
<dbReference type="Gene3D" id="3.10.20.30">
    <property type="match status" value="1"/>
</dbReference>
<dbReference type="GO" id="GO:0046872">
    <property type="term" value="F:metal ion binding"/>
    <property type="evidence" value="ECO:0007669"/>
    <property type="project" value="UniProtKB-KW"/>
</dbReference>
<dbReference type="FunFam" id="3.30.980.10:FF:000005">
    <property type="entry name" value="Threonyl-tRNA synthetase, mitochondrial"/>
    <property type="match status" value="1"/>
</dbReference>
<dbReference type="HAMAP" id="MF_00184">
    <property type="entry name" value="Thr_tRNA_synth"/>
    <property type="match status" value="1"/>
</dbReference>
<dbReference type="Gene3D" id="3.30.54.20">
    <property type="match status" value="1"/>
</dbReference>
<dbReference type="Pfam" id="PF00587">
    <property type="entry name" value="tRNA-synt_2b"/>
    <property type="match status" value="1"/>
</dbReference>
<proteinExistence type="inferred from homology"/>
<keyword evidence="11" id="KW-0648">Protein biosynthesis</keyword>
<gene>
    <name evidence="17" type="ORF">METZ01_LOCUS22605</name>
</gene>
<comment type="similarity">
    <text evidence="1">Belongs to the class-II aminoacyl-tRNA synthetase family.</text>
</comment>
<dbReference type="InterPro" id="IPR002320">
    <property type="entry name" value="Thr-tRNA-ligase_IIa"/>
</dbReference>
<evidence type="ECO:0000256" key="14">
    <source>
        <dbReference type="ARBA" id="ARBA00049515"/>
    </source>
</evidence>
<dbReference type="InterPro" id="IPR033728">
    <property type="entry name" value="ThrRS_core"/>
</dbReference>
<dbReference type="InterPro" id="IPR012675">
    <property type="entry name" value="Beta-grasp_dom_sf"/>
</dbReference>
<dbReference type="EMBL" id="UINC01001071">
    <property type="protein sequence ID" value="SUZ69751.1"/>
    <property type="molecule type" value="Genomic_DNA"/>
</dbReference>
<dbReference type="InterPro" id="IPR006195">
    <property type="entry name" value="aa-tRNA-synth_II"/>
</dbReference>
<keyword evidence="8" id="KW-0862">Zinc</keyword>
<dbReference type="InterPro" id="IPR045864">
    <property type="entry name" value="aa-tRNA-synth_II/BPL/LPL"/>
</dbReference>
<dbReference type="SUPFAM" id="SSF81271">
    <property type="entry name" value="TGS-like"/>
    <property type="match status" value="1"/>
</dbReference>
<dbReference type="InterPro" id="IPR012947">
    <property type="entry name" value="tRNA_SAD"/>
</dbReference>
<accession>A0A381PRT6</accession>
<keyword evidence="3" id="KW-0963">Cytoplasm</keyword>
<evidence type="ECO:0000256" key="3">
    <source>
        <dbReference type="ARBA" id="ARBA00022490"/>
    </source>
</evidence>
<dbReference type="GO" id="GO:0005524">
    <property type="term" value="F:ATP binding"/>
    <property type="evidence" value="ECO:0007669"/>
    <property type="project" value="UniProtKB-KW"/>
</dbReference>
<name>A0A381PRT6_9ZZZZ</name>
<dbReference type="GO" id="GO:0005737">
    <property type="term" value="C:cytoplasm"/>
    <property type="evidence" value="ECO:0007669"/>
    <property type="project" value="InterPro"/>
</dbReference>
<evidence type="ECO:0000256" key="7">
    <source>
        <dbReference type="ARBA" id="ARBA00022741"/>
    </source>
</evidence>
<evidence type="ECO:0000256" key="9">
    <source>
        <dbReference type="ARBA" id="ARBA00022840"/>
    </source>
</evidence>
<feature type="domain" description="TGS" evidence="16">
    <location>
        <begin position="1"/>
        <end position="63"/>
    </location>
</feature>
<dbReference type="CDD" id="cd01667">
    <property type="entry name" value="TGS_ThrRS"/>
    <property type="match status" value="1"/>
</dbReference>
<dbReference type="EC" id="6.1.1.3" evidence="2"/>
<comment type="catalytic activity">
    <reaction evidence="14">
        <text>tRNA(Thr) + L-threonine + ATP = L-threonyl-tRNA(Thr) + AMP + diphosphate + H(+)</text>
        <dbReference type="Rhea" id="RHEA:24624"/>
        <dbReference type="Rhea" id="RHEA-COMP:9670"/>
        <dbReference type="Rhea" id="RHEA-COMP:9704"/>
        <dbReference type="ChEBI" id="CHEBI:15378"/>
        <dbReference type="ChEBI" id="CHEBI:30616"/>
        <dbReference type="ChEBI" id="CHEBI:33019"/>
        <dbReference type="ChEBI" id="CHEBI:57926"/>
        <dbReference type="ChEBI" id="CHEBI:78442"/>
        <dbReference type="ChEBI" id="CHEBI:78534"/>
        <dbReference type="ChEBI" id="CHEBI:456215"/>
        <dbReference type="EC" id="6.1.1.3"/>
    </reaction>
</comment>
<evidence type="ECO:0000256" key="1">
    <source>
        <dbReference type="ARBA" id="ARBA00008226"/>
    </source>
</evidence>
<evidence type="ECO:0000256" key="10">
    <source>
        <dbReference type="ARBA" id="ARBA00022884"/>
    </source>
</evidence>
<dbReference type="PROSITE" id="PS50862">
    <property type="entry name" value="AA_TRNA_LIGASE_II"/>
    <property type="match status" value="1"/>
</dbReference>
<dbReference type="InterPro" id="IPR004095">
    <property type="entry name" value="TGS"/>
</dbReference>
<dbReference type="SUPFAM" id="SSF55681">
    <property type="entry name" value="Class II aaRS and biotin synthetases"/>
    <property type="match status" value="1"/>
</dbReference>
<dbReference type="GO" id="GO:0006435">
    <property type="term" value="P:threonyl-tRNA aminoacylation"/>
    <property type="evidence" value="ECO:0007669"/>
    <property type="project" value="InterPro"/>
</dbReference>
<dbReference type="InterPro" id="IPR047246">
    <property type="entry name" value="ThrRS_anticodon"/>
</dbReference>
<dbReference type="Pfam" id="PF07973">
    <property type="entry name" value="tRNA_SAD"/>
    <property type="match status" value="1"/>
</dbReference>
<keyword evidence="12" id="KW-0030">Aminoacyl-tRNA synthetase</keyword>
<keyword evidence="9" id="KW-0067">ATP-binding</keyword>
<dbReference type="FunFam" id="3.30.930.10:FF:000002">
    <property type="entry name" value="Threonine--tRNA ligase"/>
    <property type="match status" value="1"/>
</dbReference>
<dbReference type="Gene3D" id="3.30.980.10">
    <property type="entry name" value="Threonyl-trna Synthetase, Chain A, domain 2"/>
    <property type="match status" value="1"/>
</dbReference>
<sequence>MEQVTVTLPDGSHRDVPTGAVVRDIANTISPRLAKSALAALVNDELVDLSYPVETNISLRLVTKDSEEALELCRHSTAHLLAAAVTALFPGTQCGIGPATDDGFFYDFVVDRPFVTEDLQAIEKKMRELASQDLQYERKMFSKEDAKSFFAERGEPLKVQLIEEKGGPVVSCYTIQDVFIDFCTGPHVPSTRNLKTFKLLSTSNAYWKGDATNQPMQRVYGTAFLKDAELKLHLERLEEAKKRDHRRLGKELGLFTFHHWAPGVPFWLAKGTVLYNLLSTYMREMLSPEGYLEVKTPIIYNKALWETSGHWEHYRENMFLVNSTDGDPMGVKAMNCPGHMLIFKNELRSYRDLPLRLHEQTPLHRNETSGVLTGLTRVRQFAQDDAHCFVTEDQIGEEVERLLRLTQRVFNHFNLKPVMRLSTRPDEYLGQREQWDHAEAQLKGALEAVDAHYTVNDGDGAFYGPKIDFDVTDAIGRKWQCTTIQLDYQLPARFGLKYIGADNAEHVPVVIHRAIFGSFERFIALLIEHYAGAFPLWLAPIQTIVLPIADRHVSYANSIRTTLETAGLRVELDKRQEKIGYKIREAQLQKIPYMLVTGDREVSEKTVAVRSREGGDQGTRTLDELLTTMLEEVHVRNVG</sequence>
<evidence type="ECO:0000256" key="2">
    <source>
        <dbReference type="ARBA" id="ARBA00013163"/>
    </source>
</evidence>
<evidence type="ECO:0000256" key="6">
    <source>
        <dbReference type="ARBA" id="ARBA00022723"/>
    </source>
</evidence>
<dbReference type="CDD" id="cd00860">
    <property type="entry name" value="ThrRS_anticodon"/>
    <property type="match status" value="1"/>
</dbReference>
<dbReference type="FunFam" id="3.40.50.800:FF:000001">
    <property type="entry name" value="Threonine--tRNA ligase"/>
    <property type="match status" value="1"/>
</dbReference>
<dbReference type="InterPro" id="IPR018163">
    <property type="entry name" value="Thr/Ala-tRNA-synth_IIc_edit"/>
</dbReference>
<feature type="domain" description="Aminoacyl-transfer RNA synthetases class-II family profile" evidence="15">
    <location>
        <begin position="271"/>
        <end position="535"/>
    </location>
</feature>
<dbReference type="PANTHER" id="PTHR11451">
    <property type="entry name" value="THREONINE-TRNA LIGASE"/>
    <property type="match status" value="1"/>
</dbReference>
<evidence type="ECO:0000259" key="16">
    <source>
        <dbReference type="PROSITE" id="PS51880"/>
    </source>
</evidence>
<dbReference type="InterPro" id="IPR004154">
    <property type="entry name" value="Anticodon-bd"/>
</dbReference>
<dbReference type="InterPro" id="IPR002314">
    <property type="entry name" value="aa-tRNA-synt_IIb"/>
</dbReference>
<dbReference type="Gene3D" id="3.30.930.10">
    <property type="entry name" value="Bira Bifunctional Protein, Domain 2"/>
    <property type="match status" value="1"/>
</dbReference>
<keyword evidence="4" id="KW-0820">tRNA-binding</keyword>
<keyword evidence="5" id="KW-0436">Ligase</keyword>
<keyword evidence="10" id="KW-0694">RNA-binding</keyword>
<dbReference type="Pfam" id="PF03129">
    <property type="entry name" value="HGTP_anticodon"/>
    <property type="match status" value="1"/>
</dbReference>
<evidence type="ECO:0000256" key="8">
    <source>
        <dbReference type="ARBA" id="ARBA00022833"/>
    </source>
</evidence>
<dbReference type="Gene3D" id="3.40.50.800">
    <property type="entry name" value="Anticodon-binding domain"/>
    <property type="match status" value="1"/>
</dbReference>
<evidence type="ECO:0000259" key="15">
    <source>
        <dbReference type="PROSITE" id="PS50862"/>
    </source>
</evidence>
<dbReference type="SUPFAM" id="SSF55186">
    <property type="entry name" value="ThrRS/AlaRS common domain"/>
    <property type="match status" value="1"/>
</dbReference>
<dbReference type="PANTHER" id="PTHR11451:SF44">
    <property type="entry name" value="THREONINE--TRNA LIGASE, CHLOROPLASTIC_MITOCHONDRIAL 2"/>
    <property type="match status" value="1"/>
</dbReference>
<dbReference type="NCBIfam" id="TIGR00418">
    <property type="entry name" value="thrS"/>
    <property type="match status" value="1"/>
</dbReference>
<dbReference type="InterPro" id="IPR036621">
    <property type="entry name" value="Anticodon-bd_dom_sf"/>
</dbReference>